<sequence length="292" mass="31185">LAGAAVNLVTATAPATVYYSTDNGESWAAASKNPSGIGPTYVLMSEDFADSSEAWAATFGAECAVSYTIDGGDLWNQISLIATKVTTINDVSFYPDYETSDKLFMATTDGENDSLWRYDGNWERVAVSTVLENPEDDIELVQVSPDILTTDTLYIADGATIYRSTDLGQSWGKALRCQPGALNSWVVLDEDTVLAGGTAKVYKTDRAGERTWAEVLDGAIDGIIKDFAVFGDNVLCASDAGEVALSEDLGATWSQVGTTAFTPPDNTYVAFDTGYAKNSIVYAACGTGIYRF</sequence>
<dbReference type="EMBL" id="BARW01015068">
    <property type="protein sequence ID" value="GAI83286.1"/>
    <property type="molecule type" value="Genomic_DNA"/>
</dbReference>
<protein>
    <recommendedName>
        <fullName evidence="2">Photosynthesis system II assembly factor Ycf48/Hcf136-like domain-containing protein</fullName>
    </recommendedName>
</protein>
<dbReference type="InterPro" id="IPR036278">
    <property type="entry name" value="Sialidase_sf"/>
</dbReference>
<dbReference type="AlphaFoldDB" id="X1SVW3"/>
<name>X1SVW3_9ZZZZ</name>
<feature type="non-terminal residue" evidence="1">
    <location>
        <position position="292"/>
    </location>
</feature>
<comment type="caution">
    <text evidence="1">The sequence shown here is derived from an EMBL/GenBank/DDBJ whole genome shotgun (WGS) entry which is preliminary data.</text>
</comment>
<evidence type="ECO:0008006" key="2">
    <source>
        <dbReference type="Google" id="ProtNLM"/>
    </source>
</evidence>
<reference evidence="1" key="1">
    <citation type="journal article" date="2014" name="Front. Microbiol.">
        <title>High frequency of phylogenetically diverse reductive dehalogenase-homologous genes in deep subseafloor sedimentary metagenomes.</title>
        <authorList>
            <person name="Kawai M."/>
            <person name="Futagami T."/>
            <person name="Toyoda A."/>
            <person name="Takaki Y."/>
            <person name="Nishi S."/>
            <person name="Hori S."/>
            <person name="Arai W."/>
            <person name="Tsubouchi T."/>
            <person name="Morono Y."/>
            <person name="Uchiyama I."/>
            <person name="Ito T."/>
            <person name="Fujiyama A."/>
            <person name="Inagaki F."/>
            <person name="Takami H."/>
        </authorList>
    </citation>
    <scope>NUCLEOTIDE SEQUENCE</scope>
    <source>
        <strain evidence="1">Expedition CK06-06</strain>
    </source>
</reference>
<evidence type="ECO:0000313" key="1">
    <source>
        <dbReference type="EMBL" id="GAI83286.1"/>
    </source>
</evidence>
<organism evidence="1">
    <name type="scientific">marine sediment metagenome</name>
    <dbReference type="NCBI Taxonomy" id="412755"/>
    <lineage>
        <taxon>unclassified sequences</taxon>
        <taxon>metagenomes</taxon>
        <taxon>ecological metagenomes</taxon>
    </lineage>
</organism>
<gene>
    <name evidence="1" type="ORF">S12H4_26539</name>
</gene>
<accession>X1SVW3</accession>
<dbReference type="InterPro" id="IPR015943">
    <property type="entry name" value="WD40/YVTN_repeat-like_dom_sf"/>
</dbReference>
<feature type="non-terminal residue" evidence="1">
    <location>
        <position position="1"/>
    </location>
</feature>
<dbReference type="SUPFAM" id="SSF50939">
    <property type="entry name" value="Sialidases"/>
    <property type="match status" value="1"/>
</dbReference>
<proteinExistence type="predicted"/>
<dbReference type="Pfam" id="PF02012">
    <property type="entry name" value="BNR"/>
    <property type="match status" value="1"/>
</dbReference>
<dbReference type="Gene3D" id="2.130.10.10">
    <property type="entry name" value="YVTN repeat-like/Quinoprotein amine dehydrogenase"/>
    <property type="match status" value="2"/>
</dbReference>
<dbReference type="InterPro" id="IPR002860">
    <property type="entry name" value="BNR_rpt"/>
</dbReference>